<evidence type="ECO:0000256" key="3">
    <source>
        <dbReference type="ARBA" id="ARBA00023163"/>
    </source>
</evidence>
<dbReference type="InterPro" id="IPR001647">
    <property type="entry name" value="HTH_TetR"/>
</dbReference>
<evidence type="ECO:0000256" key="1">
    <source>
        <dbReference type="ARBA" id="ARBA00023015"/>
    </source>
</evidence>
<gene>
    <name evidence="6" type="ORF">XM38_031530</name>
</gene>
<dbReference type="SUPFAM" id="SSF46689">
    <property type="entry name" value="Homeodomain-like"/>
    <property type="match status" value="1"/>
</dbReference>
<evidence type="ECO:0000256" key="4">
    <source>
        <dbReference type="PROSITE-ProRule" id="PRU00335"/>
    </source>
</evidence>
<name>A0A1Z3HPH4_9CYAN</name>
<dbReference type="KEGG" id="hhg:XM38_031530"/>
<dbReference type="Gene3D" id="1.10.357.10">
    <property type="entry name" value="Tetracycline Repressor, domain 2"/>
    <property type="match status" value="1"/>
</dbReference>
<dbReference type="PRINTS" id="PR00455">
    <property type="entry name" value="HTHTETR"/>
</dbReference>
<reference evidence="6 7" key="1">
    <citation type="journal article" date="2016" name="Biochim. Biophys. Acta">
        <title>Characterization of red-shifted phycobilisomes isolated from the chlorophyll f-containing cyanobacterium Halomicronema hongdechloris.</title>
        <authorList>
            <person name="Li Y."/>
            <person name="Lin Y."/>
            <person name="Garvey C.J."/>
            <person name="Birch D."/>
            <person name="Corkery R.W."/>
            <person name="Loughlin P.C."/>
            <person name="Scheer H."/>
            <person name="Willows R.D."/>
            <person name="Chen M."/>
        </authorList>
    </citation>
    <scope>NUCLEOTIDE SEQUENCE [LARGE SCALE GENOMIC DNA]</scope>
    <source>
        <strain evidence="6 7">C2206</strain>
    </source>
</reference>
<dbReference type="STRING" id="1641165.XM38_07230"/>
<organism evidence="6 7">
    <name type="scientific">Halomicronema hongdechloris C2206</name>
    <dbReference type="NCBI Taxonomy" id="1641165"/>
    <lineage>
        <taxon>Bacteria</taxon>
        <taxon>Bacillati</taxon>
        <taxon>Cyanobacteriota</taxon>
        <taxon>Cyanophyceae</taxon>
        <taxon>Nodosilineales</taxon>
        <taxon>Nodosilineaceae</taxon>
        <taxon>Halomicronema</taxon>
    </lineage>
</organism>
<dbReference type="InterPro" id="IPR050109">
    <property type="entry name" value="HTH-type_TetR-like_transc_reg"/>
</dbReference>
<feature type="DNA-binding region" description="H-T-H motif" evidence="4">
    <location>
        <begin position="38"/>
        <end position="57"/>
    </location>
</feature>
<dbReference type="Gene3D" id="1.10.10.60">
    <property type="entry name" value="Homeodomain-like"/>
    <property type="match status" value="1"/>
</dbReference>
<dbReference type="PROSITE" id="PS50977">
    <property type="entry name" value="HTH_TETR_2"/>
    <property type="match status" value="1"/>
</dbReference>
<dbReference type="PANTHER" id="PTHR30055:SF148">
    <property type="entry name" value="TETR-FAMILY TRANSCRIPTIONAL REGULATOR"/>
    <property type="match status" value="1"/>
</dbReference>
<dbReference type="InterPro" id="IPR011075">
    <property type="entry name" value="TetR_C"/>
</dbReference>
<keyword evidence="2 4" id="KW-0238">DNA-binding</keyword>
<feature type="domain" description="HTH tetR-type" evidence="5">
    <location>
        <begin position="15"/>
        <end position="75"/>
    </location>
</feature>
<dbReference type="SUPFAM" id="SSF48498">
    <property type="entry name" value="Tetracyclin repressor-like, C-terminal domain"/>
    <property type="match status" value="1"/>
</dbReference>
<evidence type="ECO:0000259" key="5">
    <source>
        <dbReference type="PROSITE" id="PS50977"/>
    </source>
</evidence>
<dbReference type="InterPro" id="IPR009057">
    <property type="entry name" value="Homeodomain-like_sf"/>
</dbReference>
<dbReference type="Pfam" id="PF00440">
    <property type="entry name" value="TetR_N"/>
    <property type="match status" value="1"/>
</dbReference>
<protein>
    <submittedName>
        <fullName evidence="6">HTH-type transcriptional regulator</fullName>
    </submittedName>
</protein>
<proteinExistence type="predicted"/>
<dbReference type="AlphaFoldDB" id="A0A1Z3HPH4"/>
<keyword evidence="3" id="KW-0804">Transcription</keyword>
<sequence>MGHSTKSSPGRPRSTEAEEAIVQATLDLLGEIGYHRLSIEGVAARAKVGKTTIYRRYDSKEDLVATALTRHRPEFRVPDTGNLWSDLDDILQQAVKSDLSPLGRQTLAMIISLASTSPQFADIYWKKYVLPRRRVASLVLDRAKERQELATSVDNDMICDLMTGLLYRLVIFESNAEQSAEYMRRALAFLLENSTTHP</sequence>
<dbReference type="Proteomes" id="UP000191901">
    <property type="component" value="Chromosome"/>
</dbReference>
<dbReference type="GO" id="GO:0000976">
    <property type="term" value="F:transcription cis-regulatory region binding"/>
    <property type="evidence" value="ECO:0007669"/>
    <property type="project" value="TreeGrafter"/>
</dbReference>
<keyword evidence="1" id="KW-0805">Transcription regulation</keyword>
<evidence type="ECO:0000313" key="7">
    <source>
        <dbReference type="Proteomes" id="UP000191901"/>
    </source>
</evidence>
<dbReference type="PANTHER" id="PTHR30055">
    <property type="entry name" value="HTH-TYPE TRANSCRIPTIONAL REGULATOR RUTR"/>
    <property type="match status" value="1"/>
</dbReference>
<dbReference type="GO" id="GO:0003700">
    <property type="term" value="F:DNA-binding transcription factor activity"/>
    <property type="evidence" value="ECO:0007669"/>
    <property type="project" value="TreeGrafter"/>
</dbReference>
<dbReference type="EMBL" id="CP021983">
    <property type="protein sequence ID" value="ASC72199.1"/>
    <property type="molecule type" value="Genomic_DNA"/>
</dbReference>
<dbReference type="OrthoDB" id="9796019at2"/>
<dbReference type="RefSeq" id="WP_080807122.1">
    <property type="nucleotide sequence ID" value="NZ_CP021983.2"/>
</dbReference>
<accession>A0A1Z3HPH4</accession>
<dbReference type="InterPro" id="IPR036271">
    <property type="entry name" value="Tet_transcr_reg_TetR-rel_C_sf"/>
</dbReference>
<evidence type="ECO:0000313" key="6">
    <source>
        <dbReference type="EMBL" id="ASC72199.1"/>
    </source>
</evidence>
<dbReference type="Pfam" id="PF16859">
    <property type="entry name" value="TetR_C_11"/>
    <property type="match status" value="1"/>
</dbReference>
<evidence type="ECO:0000256" key="2">
    <source>
        <dbReference type="ARBA" id="ARBA00023125"/>
    </source>
</evidence>
<keyword evidence="7" id="KW-1185">Reference proteome</keyword>